<dbReference type="InterPro" id="IPR030389">
    <property type="entry name" value="G_FEOB_dom"/>
</dbReference>
<organism evidence="4 5">
    <name type="scientific">Planktothrix mougeotii LEGE 06226</name>
    <dbReference type="NCBI Taxonomy" id="1828728"/>
    <lineage>
        <taxon>Bacteria</taxon>
        <taxon>Bacillati</taxon>
        <taxon>Cyanobacteriota</taxon>
        <taxon>Cyanophyceae</taxon>
        <taxon>Oscillatoriophycideae</taxon>
        <taxon>Oscillatoriales</taxon>
        <taxon>Microcoleaceae</taxon>
        <taxon>Planktothrix</taxon>
    </lineage>
</organism>
<feature type="domain" description="FeoB-type G" evidence="3">
    <location>
        <begin position="39"/>
        <end position="201"/>
    </location>
</feature>
<proteinExistence type="predicted"/>
<dbReference type="InterPro" id="IPR050860">
    <property type="entry name" value="FeoB_GTPase"/>
</dbReference>
<dbReference type="PROSITE" id="PS51711">
    <property type="entry name" value="G_FEOB"/>
    <property type="match status" value="1"/>
</dbReference>
<dbReference type="RefSeq" id="WP_193869205.1">
    <property type="nucleotide sequence ID" value="NZ_JADEWU010000019.1"/>
</dbReference>
<evidence type="ECO:0000256" key="2">
    <source>
        <dbReference type="ARBA" id="ARBA00023134"/>
    </source>
</evidence>
<protein>
    <submittedName>
        <fullName evidence="4">50S ribosome-binding GTPase</fullName>
    </submittedName>
</protein>
<keyword evidence="5" id="KW-1185">Reference proteome</keyword>
<dbReference type="Pfam" id="PF02421">
    <property type="entry name" value="FeoB_N"/>
    <property type="match status" value="1"/>
</dbReference>
<dbReference type="Proteomes" id="UP000640725">
    <property type="component" value="Unassembled WGS sequence"/>
</dbReference>
<evidence type="ECO:0000313" key="5">
    <source>
        <dbReference type="Proteomes" id="UP000640725"/>
    </source>
</evidence>
<dbReference type="PANTHER" id="PTHR43185">
    <property type="entry name" value="FERROUS IRON TRANSPORT PROTEIN B"/>
    <property type="match status" value="1"/>
</dbReference>
<sequence length="220" mass="24688">MECHKCSAHCSSHSPQFLPKFLRKYLKKQPEKLTEPHKIPKIALVGMPNVGKSVVFNGLTGTYVTVSNYPGTTVEVSRGEIKLGNTPITVVDTPGMYSLIPITEEEKVSRDLLMNEWFDLVVHVVDAKNLSRMLPLTFQLMETGLPVLLAINMMDEAKQLGLGIETEDLERKLGIPIVTMAAALNQGLRQLKQRIVDHVESRDLSATHRERYHANRVSIF</sequence>
<evidence type="ECO:0000259" key="3">
    <source>
        <dbReference type="PROSITE" id="PS51711"/>
    </source>
</evidence>
<comment type="caution">
    <text evidence="4">The sequence shown here is derived from an EMBL/GenBank/DDBJ whole genome shotgun (WGS) entry which is preliminary data.</text>
</comment>
<keyword evidence="2" id="KW-0342">GTP-binding</keyword>
<dbReference type="CDD" id="cd01879">
    <property type="entry name" value="FeoB"/>
    <property type="match status" value="1"/>
</dbReference>
<reference evidence="4 5" key="1">
    <citation type="submission" date="2020-10" db="EMBL/GenBank/DDBJ databases">
        <authorList>
            <person name="Castelo-Branco R."/>
            <person name="Eusebio N."/>
            <person name="Adriana R."/>
            <person name="Vieira A."/>
            <person name="Brugerolle De Fraissinette N."/>
            <person name="Rezende De Castro R."/>
            <person name="Schneider M.P."/>
            <person name="Vasconcelos V."/>
            <person name="Leao P.N."/>
        </authorList>
    </citation>
    <scope>NUCLEOTIDE SEQUENCE [LARGE SCALE GENOMIC DNA]</scope>
    <source>
        <strain evidence="4 5">LEGE 06226</strain>
    </source>
</reference>
<name>A0ABR9UB07_9CYAN</name>
<dbReference type="PRINTS" id="PR00326">
    <property type="entry name" value="GTP1OBG"/>
</dbReference>
<dbReference type="PANTHER" id="PTHR43185:SF1">
    <property type="entry name" value="FE(2+) TRANSPORTER FEOB"/>
    <property type="match status" value="1"/>
</dbReference>
<dbReference type="InterPro" id="IPR027417">
    <property type="entry name" value="P-loop_NTPase"/>
</dbReference>
<evidence type="ECO:0000313" key="4">
    <source>
        <dbReference type="EMBL" id="MBE9143643.1"/>
    </source>
</evidence>
<dbReference type="Gene3D" id="3.40.50.300">
    <property type="entry name" value="P-loop containing nucleotide triphosphate hydrolases"/>
    <property type="match status" value="1"/>
</dbReference>
<keyword evidence="1" id="KW-0547">Nucleotide-binding</keyword>
<gene>
    <name evidence="4" type="ORF">IQ236_10445</name>
</gene>
<dbReference type="SUPFAM" id="SSF52540">
    <property type="entry name" value="P-loop containing nucleoside triphosphate hydrolases"/>
    <property type="match status" value="1"/>
</dbReference>
<dbReference type="InterPro" id="IPR006073">
    <property type="entry name" value="GTP-bd"/>
</dbReference>
<evidence type="ECO:0000256" key="1">
    <source>
        <dbReference type="ARBA" id="ARBA00022741"/>
    </source>
</evidence>
<dbReference type="InterPro" id="IPR005225">
    <property type="entry name" value="Small_GTP-bd"/>
</dbReference>
<dbReference type="NCBIfam" id="TIGR00231">
    <property type="entry name" value="small_GTP"/>
    <property type="match status" value="1"/>
</dbReference>
<dbReference type="EMBL" id="JADEWU010000019">
    <property type="protein sequence ID" value="MBE9143643.1"/>
    <property type="molecule type" value="Genomic_DNA"/>
</dbReference>
<accession>A0ABR9UB07</accession>